<dbReference type="Proteomes" id="UP000199199">
    <property type="component" value="Unassembled WGS sequence"/>
</dbReference>
<evidence type="ECO:0000313" key="1">
    <source>
        <dbReference type="EMBL" id="SFS91921.1"/>
    </source>
</evidence>
<dbReference type="EMBL" id="FOZS01000003">
    <property type="protein sequence ID" value="SFS91921.1"/>
    <property type="molecule type" value="Genomic_DNA"/>
</dbReference>
<gene>
    <name evidence="1" type="ORF">SAMN04488556_3371</name>
</gene>
<accession>A0A1I6TRW9</accession>
<organism evidence="1 2">
    <name type="scientific">Halostagnicola kamekurae</name>
    <dbReference type="NCBI Taxonomy" id="619731"/>
    <lineage>
        <taxon>Archaea</taxon>
        <taxon>Methanobacteriati</taxon>
        <taxon>Methanobacteriota</taxon>
        <taxon>Stenosarchaea group</taxon>
        <taxon>Halobacteria</taxon>
        <taxon>Halobacteriales</taxon>
        <taxon>Natrialbaceae</taxon>
        <taxon>Halostagnicola</taxon>
    </lineage>
</organism>
<sequence length="69" mass="8121">MFPIKTFVSKRRAYCPRFRGESVIRYGSYRVFQWYLCKDCDRTFTISRHGSIESAEGDEIHCLTTCSTL</sequence>
<reference evidence="2" key="1">
    <citation type="submission" date="2016-10" db="EMBL/GenBank/DDBJ databases">
        <authorList>
            <person name="Varghese N."/>
            <person name="Submissions S."/>
        </authorList>
    </citation>
    <scope>NUCLEOTIDE SEQUENCE [LARGE SCALE GENOMIC DNA]</scope>
    <source>
        <strain evidence="2">DSM 22427</strain>
    </source>
</reference>
<evidence type="ECO:0000313" key="2">
    <source>
        <dbReference type="Proteomes" id="UP000199199"/>
    </source>
</evidence>
<protein>
    <submittedName>
        <fullName evidence="1">Uncharacterized protein</fullName>
    </submittedName>
</protein>
<dbReference type="AlphaFoldDB" id="A0A1I6TRW9"/>
<keyword evidence="2" id="KW-1185">Reference proteome</keyword>
<proteinExistence type="predicted"/>
<name>A0A1I6TRW9_9EURY</name>